<evidence type="ECO:0000256" key="1">
    <source>
        <dbReference type="SAM" id="MobiDB-lite"/>
    </source>
</evidence>
<dbReference type="Proteomes" id="UP000794436">
    <property type="component" value="Unassembled WGS sequence"/>
</dbReference>
<evidence type="ECO:0000313" key="3">
    <source>
        <dbReference type="Proteomes" id="UP000794436"/>
    </source>
</evidence>
<gene>
    <name evidence="2" type="ORF">Poli38472_009755</name>
</gene>
<organism evidence="2 3">
    <name type="scientific">Pythium oligandrum</name>
    <name type="common">Mycoparasitic fungus</name>
    <dbReference type="NCBI Taxonomy" id="41045"/>
    <lineage>
        <taxon>Eukaryota</taxon>
        <taxon>Sar</taxon>
        <taxon>Stramenopiles</taxon>
        <taxon>Oomycota</taxon>
        <taxon>Peronosporomycetes</taxon>
        <taxon>Pythiales</taxon>
        <taxon>Pythiaceae</taxon>
        <taxon>Pythium</taxon>
    </lineage>
</organism>
<reference evidence="2" key="1">
    <citation type="submission" date="2019-03" db="EMBL/GenBank/DDBJ databases">
        <title>Long read genome sequence of the mycoparasitic Pythium oligandrum ATCC 38472 isolated from sugarbeet rhizosphere.</title>
        <authorList>
            <person name="Gaulin E."/>
        </authorList>
    </citation>
    <scope>NUCLEOTIDE SEQUENCE</scope>
    <source>
        <strain evidence="2">ATCC 38472_TT</strain>
    </source>
</reference>
<feature type="compositionally biased region" description="Low complexity" evidence="1">
    <location>
        <begin position="157"/>
        <end position="169"/>
    </location>
</feature>
<dbReference type="EMBL" id="SPLM01000074">
    <property type="protein sequence ID" value="TMW62262.1"/>
    <property type="molecule type" value="Genomic_DNA"/>
</dbReference>
<accession>A0A8K1CHJ9</accession>
<keyword evidence="3" id="KW-1185">Reference proteome</keyword>
<dbReference type="AlphaFoldDB" id="A0A8K1CHJ9"/>
<protein>
    <submittedName>
        <fullName evidence="2">Uncharacterized protein</fullName>
    </submittedName>
</protein>
<feature type="region of interest" description="Disordered" evidence="1">
    <location>
        <begin position="157"/>
        <end position="180"/>
    </location>
</feature>
<comment type="caution">
    <text evidence="2">The sequence shown here is derived from an EMBL/GenBank/DDBJ whole genome shotgun (WGS) entry which is preliminary data.</text>
</comment>
<name>A0A8K1CHJ9_PYTOL</name>
<proteinExistence type="predicted"/>
<evidence type="ECO:0000313" key="2">
    <source>
        <dbReference type="EMBL" id="TMW62262.1"/>
    </source>
</evidence>
<sequence>MSVTKDDLFDYDEGKSYTIGDGKAEMSFTYTGESNSQSNGLKYLQIKNQSASALYFAFCTTSKCDCHVCQEWIRFETIPLVDEPGWTVGCVVVEPFQTKVERFCSQWDCIGTCFLGSWPSEVKKTMLFDYDETRDYTIAGGKAELCFSYQKPQPASQQVKENNQNQNQNSRKSGGLGVAGANNQNSRTGGALGVLGAISTANQVYIGGKFVQDIFDGTTGPEDNALADVIGNALEGVAGGCVIS</sequence>